<protein>
    <submittedName>
        <fullName evidence="2">GNAT family N-acetyltransferase</fullName>
    </submittedName>
</protein>
<proteinExistence type="predicted"/>
<evidence type="ECO:0000313" key="3">
    <source>
        <dbReference type="Proteomes" id="UP001317001"/>
    </source>
</evidence>
<evidence type="ECO:0000259" key="1">
    <source>
        <dbReference type="PROSITE" id="PS51186"/>
    </source>
</evidence>
<dbReference type="PANTHER" id="PTHR43415">
    <property type="entry name" value="SPERMIDINE N(1)-ACETYLTRANSFERASE"/>
    <property type="match status" value="1"/>
</dbReference>
<dbReference type="Gene3D" id="3.40.630.30">
    <property type="match status" value="1"/>
</dbReference>
<dbReference type="EMBL" id="CP102382">
    <property type="protein sequence ID" value="UUV21614.1"/>
    <property type="molecule type" value="Genomic_DNA"/>
</dbReference>
<organism evidence="2 3">
    <name type="scientific">Paenimyroides aestuarii</name>
    <dbReference type="NCBI Taxonomy" id="2968490"/>
    <lineage>
        <taxon>Bacteria</taxon>
        <taxon>Pseudomonadati</taxon>
        <taxon>Bacteroidota</taxon>
        <taxon>Flavobacteriia</taxon>
        <taxon>Flavobacteriales</taxon>
        <taxon>Flavobacteriaceae</taxon>
        <taxon>Paenimyroides</taxon>
    </lineage>
</organism>
<evidence type="ECO:0000313" key="2">
    <source>
        <dbReference type="EMBL" id="UUV21614.1"/>
    </source>
</evidence>
<dbReference type="Proteomes" id="UP001317001">
    <property type="component" value="Chromosome"/>
</dbReference>
<dbReference type="InterPro" id="IPR016181">
    <property type="entry name" value="Acyl_CoA_acyltransferase"/>
</dbReference>
<dbReference type="SUPFAM" id="SSF55729">
    <property type="entry name" value="Acyl-CoA N-acyltransferases (Nat)"/>
    <property type="match status" value="1"/>
</dbReference>
<sequence length="178" mass="20477">MFLRGNKVHLRALEPEDLSFLYEIENDELLWEVSHTQAPYSKWLLKNYLENSHQDIYEVKQLRLAIAENGSNHLIGLIDLYDFDPKNSRVGLGIVVKSSEERNKGFGSESVELLLGYAFHILNVHQIYVNVAATNHASIKLFSKFGFEKVGVKKQWNKIGAVYVDELLYQLINPLNEN</sequence>
<feature type="domain" description="N-acetyltransferase" evidence="1">
    <location>
        <begin position="8"/>
        <end position="169"/>
    </location>
</feature>
<gene>
    <name evidence="2" type="ORF">NPX36_00750</name>
</gene>
<accession>A0ABY5NTE3</accession>
<dbReference type="InterPro" id="IPR000182">
    <property type="entry name" value="GNAT_dom"/>
</dbReference>
<dbReference type="PROSITE" id="PS50890">
    <property type="entry name" value="PUA"/>
    <property type="match status" value="1"/>
</dbReference>
<reference evidence="2 3" key="1">
    <citation type="submission" date="2022-08" db="EMBL/GenBank/DDBJ databases">
        <title>Myroides zhujiangensis sp. nov., a novel bacterium isolated from sediment in the Pearl River Estuary.</title>
        <authorList>
            <person name="Cui L."/>
        </authorList>
    </citation>
    <scope>NUCLEOTIDE SEQUENCE [LARGE SCALE GENOMIC DNA]</scope>
    <source>
        <strain evidence="2 3">SCSIO 72103</strain>
    </source>
</reference>
<keyword evidence="3" id="KW-1185">Reference proteome</keyword>
<dbReference type="Pfam" id="PF13302">
    <property type="entry name" value="Acetyltransf_3"/>
    <property type="match status" value="1"/>
</dbReference>
<dbReference type="PROSITE" id="PS51186">
    <property type="entry name" value="GNAT"/>
    <property type="match status" value="1"/>
</dbReference>
<dbReference type="PANTHER" id="PTHR43415:SF3">
    <property type="entry name" value="GNAT-FAMILY ACETYLTRANSFERASE"/>
    <property type="match status" value="1"/>
</dbReference>
<dbReference type="RefSeq" id="WP_257499537.1">
    <property type="nucleotide sequence ID" value="NZ_CP102382.1"/>
</dbReference>
<name>A0ABY5NTE3_9FLAO</name>